<dbReference type="Pfam" id="PF12833">
    <property type="entry name" value="HTH_18"/>
    <property type="match status" value="1"/>
</dbReference>
<dbReference type="GO" id="GO:0003700">
    <property type="term" value="F:DNA-binding transcription factor activity"/>
    <property type="evidence" value="ECO:0007669"/>
    <property type="project" value="InterPro"/>
</dbReference>
<organism evidence="5 6">
    <name type="scientific">Paenibacillus crassostreae</name>
    <dbReference type="NCBI Taxonomy" id="1763538"/>
    <lineage>
        <taxon>Bacteria</taxon>
        <taxon>Bacillati</taxon>
        <taxon>Bacillota</taxon>
        <taxon>Bacilli</taxon>
        <taxon>Bacillales</taxon>
        <taxon>Paenibacillaceae</taxon>
        <taxon>Paenibacillus</taxon>
    </lineage>
</organism>
<dbReference type="InterPro" id="IPR037923">
    <property type="entry name" value="HTH-like"/>
</dbReference>
<protein>
    <submittedName>
        <fullName evidence="5">AraC family transcriptional regulator</fullName>
    </submittedName>
</protein>
<comment type="caution">
    <text evidence="5">The sequence shown here is derived from an EMBL/GenBank/DDBJ whole genome shotgun (WGS) entry which is preliminary data.</text>
</comment>
<name>A0A167DGI2_9BACL</name>
<dbReference type="SMART" id="SM00342">
    <property type="entry name" value="HTH_ARAC"/>
    <property type="match status" value="1"/>
</dbReference>
<keyword evidence="3" id="KW-0804">Transcription</keyword>
<dbReference type="OrthoDB" id="345364at2"/>
<dbReference type="RefSeq" id="WP_068657570.1">
    <property type="nucleotide sequence ID" value="NZ_CP017770.1"/>
</dbReference>
<keyword evidence="1" id="KW-0805">Transcription regulation</keyword>
<keyword evidence="2" id="KW-0238">DNA-binding</keyword>
<dbReference type="InterPro" id="IPR018060">
    <property type="entry name" value="HTH_AraC"/>
</dbReference>
<dbReference type="EMBL" id="LSFN01000014">
    <property type="protein sequence ID" value="OAB74341.1"/>
    <property type="molecule type" value="Genomic_DNA"/>
</dbReference>
<evidence type="ECO:0000256" key="2">
    <source>
        <dbReference type="ARBA" id="ARBA00023125"/>
    </source>
</evidence>
<dbReference type="PRINTS" id="PR00032">
    <property type="entry name" value="HTHARAC"/>
</dbReference>
<dbReference type="PANTHER" id="PTHR43280">
    <property type="entry name" value="ARAC-FAMILY TRANSCRIPTIONAL REGULATOR"/>
    <property type="match status" value="1"/>
</dbReference>
<evidence type="ECO:0000256" key="1">
    <source>
        <dbReference type="ARBA" id="ARBA00023015"/>
    </source>
</evidence>
<evidence type="ECO:0000259" key="4">
    <source>
        <dbReference type="PROSITE" id="PS01124"/>
    </source>
</evidence>
<sequence length="273" mass="32308">MTHENSCQVHLAGFSFHKKPFYTSQLDGVSSYLMRLQTDGRCRARYDGKLGMIETGDLLLYSPDDPYELKIDYEINPLGESMIESGDYHIFFRGPWIDNWWKSESRPTRMNFPLHESFLNLFRQIVLEQRRMENPYPEISEYYMKILCLEVDRLLKEQPKTTQKTYLAYQIKLYIEENASYMFKLEDVATHVGISISRAVHLFKQTFGTSIMQYTLDVKLDMARERIIFSPMSLEHVAETSGFANYTYFHRVFKARFGMSPKQFRIANREQLK</sequence>
<evidence type="ECO:0000256" key="3">
    <source>
        <dbReference type="ARBA" id="ARBA00023163"/>
    </source>
</evidence>
<dbReference type="SUPFAM" id="SSF51215">
    <property type="entry name" value="Regulatory protein AraC"/>
    <property type="match status" value="1"/>
</dbReference>
<dbReference type="Proteomes" id="UP000077134">
    <property type="component" value="Unassembled WGS sequence"/>
</dbReference>
<dbReference type="STRING" id="1763538.LPB68_04260"/>
<dbReference type="PANTHER" id="PTHR43280:SF2">
    <property type="entry name" value="HTH-TYPE TRANSCRIPTIONAL REGULATOR EXSA"/>
    <property type="match status" value="1"/>
</dbReference>
<dbReference type="GO" id="GO:0043565">
    <property type="term" value="F:sequence-specific DNA binding"/>
    <property type="evidence" value="ECO:0007669"/>
    <property type="project" value="InterPro"/>
</dbReference>
<dbReference type="KEGG" id="pcx:LPB68_04260"/>
<feature type="domain" description="HTH araC/xylS-type" evidence="4">
    <location>
        <begin position="169"/>
        <end position="267"/>
    </location>
</feature>
<dbReference type="InterPro" id="IPR020449">
    <property type="entry name" value="Tscrpt_reg_AraC-type_HTH"/>
</dbReference>
<evidence type="ECO:0000313" key="6">
    <source>
        <dbReference type="Proteomes" id="UP000077134"/>
    </source>
</evidence>
<dbReference type="PROSITE" id="PS01124">
    <property type="entry name" value="HTH_ARAC_FAMILY_2"/>
    <property type="match status" value="1"/>
</dbReference>
<gene>
    <name evidence="5" type="ORF">PNBC_09700</name>
</gene>
<accession>A0A167DGI2</accession>
<reference evidence="5 6" key="1">
    <citation type="submission" date="2016-02" db="EMBL/GenBank/DDBJ databases">
        <title>Paenibacillus sp. LPB0068, isolated from Crassostrea gigas.</title>
        <authorList>
            <person name="Shin S.-K."/>
            <person name="Yi H."/>
        </authorList>
    </citation>
    <scope>NUCLEOTIDE SEQUENCE [LARGE SCALE GENOMIC DNA]</scope>
    <source>
        <strain evidence="5 6">LPB0068</strain>
    </source>
</reference>
<dbReference type="AlphaFoldDB" id="A0A167DGI2"/>
<dbReference type="InterPro" id="IPR009057">
    <property type="entry name" value="Homeodomain-like_sf"/>
</dbReference>
<keyword evidence="6" id="KW-1185">Reference proteome</keyword>
<proteinExistence type="predicted"/>
<dbReference type="SUPFAM" id="SSF46689">
    <property type="entry name" value="Homeodomain-like"/>
    <property type="match status" value="2"/>
</dbReference>
<evidence type="ECO:0000313" key="5">
    <source>
        <dbReference type="EMBL" id="OAB74341.1"/>
    </source>
</evidence>
<dbReference type="Gene3D" id="1.10.10.60">
    <property type="entry name" value="Homeodomain-like"/>
    <property type="match status" value="1"/>
</dbReference>